<organism evidence="2 3">
    <name type="scientific">Flemingia macrophylla</name>
    <dbReference type="NCBI Taxonomy" id="520843"/>
    <lineage>
        <taxon>Eukaryota</taxon>
        <taxon>Viridiplantae</taxon>
        <taxon>Streptophyta</taxon>
        <taxon>Embryophyta</taxon>
        <taxon>Tracheophyta</taxon>
        <taxon>Spermatophyta</taxon>
        <taxon>Magnoliopsida</taxon>
        <taxon>eudicotyledons</taxon>
        <taxon>Gunneridae</taxon>
        <taxon>Pentapetalae</taxon>
        <taxon>rosids</taxon>
        <taxon>fabids</taxon>
        <taxon>Fabales</taxon>
        <taxon>Fabaceae</taxon>
        <taxon>Papilionoideae</taxon>
        <taxon>50 kb inversion clade</taxon>
        <taxon>NPAAA clade</taxon>
        <taxon>indigoferoid/millettioid clade</taxon>
        <taxon>Phaseoleae</taxon>
        <taxon>Flemingia</taxon>
    </lineage>
</organism>
<comment type="caution">
    <text evidence="2">The sequence shown here is derived from an EMBL/GenBank/DDBJ whole genome shotgun (WGS) entry which is preliminary data.</text>
</comment>
<sequence length="79" mass="8502">MMSYDAMMKGGGVRSGLRKCGWVREVEGMGRRGGVVLNVEGDREGHGVEGDRKENRGGGKKRKGAWDVGRGGGEHIRGM</sequence>
<evidence type="ECO:0000256" key="1">
    <source>
        <dbReference type="SAM" id="MobiDB-lite"/>
    </source>
</evidence>
<evidence type="ECO:0000313" key="2">
    <source>
        <dbReference type="EMBL" id="KAL2341044.1"/>
    </source>
</evidence>
<proteinExistence type="predicted"/>
<accession>A0ABD1MYY4</accession>
<feature type="compositionally biased region" description="Basic and acidic residues" evidence="1">
    <location>
        <begin position="40"/>
        <end position="57"/>
    </location>
</feature>
<protein>
    <submittedName>
        <fullName evidence="2">Uncharacterized protein</fullName>
    </submittedName>
</protein>
<keyword evidence="3" id="KW-1185">Reference proteome</keyword>
<gene>
    <name evidence="2" type="ORF">Fmac_008984</name>
</gene>
<evidence type="ECO:0000313" key="3">
    <source>
        <dbReference type="Proteomes" id="UP001603857"/>
    </source>
</evidence>
<dbReference type="AlphaFoldDB" id="A0ABD1MYY4"/>
<name>A0ABD1MYY4_9FABA</name>
<dbReference type="Proteomes" id="UP001603857">
    <property type="component" value="Unassembled WGS sequence"/>
</dbReference>
<feature type="region of interest" description="Disordered" evidence="1">
    <location>
        <begin position="40"/>
        <end position="79"/>
    </location>
</feature>
<dbReference type="EMBL" id="JBGMDY010000003">
    <property type="protein sequence ID" value="KAL2341044.1"/>
    <property type="molecule type" value="Genomic_DNA"/>
</dbReference>
<reference evidence="2 3" key="1">
    <citation type="submission" date="2024-08" db="EMBL/GenBank/DDBJ databases">
        <title>Insights into the chromosomal genome structure of Flemingia macrophylla.</title>
        <authorList>
            <person name="Ding Y."/>
            <person name="Zhao Y."/>
            <person name="Bi W."/>
            <person name="Wu M."/>
            <person name="Zhao G."/>
            <person name="Gong Y."/>
            <person name="Li W."/>
            <person name="Zhang P."/>
        </authorList>
    </citation>
    <scope>NUCLEOTIDE SEQUENCE [LARGE SCALE GENOMIC DNA]</scope>
    <source>
        <strain evidence="2">DYQJB</strain>
        <tissue evidence="2">Leaf</tissue>
    </source>
</reference>